<reference evidence="7" key="1">
    <citation type="journal article" date="2009" name="Environ. Microbiol.">
        <title>Contribution of mobile genetic elements to Desulfovibrio vulgaris genome plasticity.</title>
        <authorList>
            <person name="Walker C.B."/>
            <person name="Stolyar S."/>
            <person name="Chivian D."/>
            <person name="Pinel N."/>
            <person name="Gabster J.A."/>
            <person name="Dehal P.S."/>
            <person name="He Z."/>
            <person name="Yang Z.K."/>
            <person name="Yen H.C."/>
            <person name="Zhou J."/>
            <person name="Wall J.D."/>
            <person name="Hazen T.C."/>
            <person name="Arkin A.P."/>
            <person name="Stahl D.A."/>
        </authorList>
    </citation>
    <scope>NUCLEOTIDE SEQUENCE [LARGE SCALE GENOMIC DNA]</scope>
    <source>
        <strain evidence="7">DP4</strain>
    </source>
</reference>
<feature type="transmembrane region" description="Helical" evidence="5">
    <location>
        <begin position="222"/>
        <end position="248"/>
    </location>
</feature>
<feature type="transmembrane region" description="Helical" evidence="5">
    <location>
        <begin position="260"/>
        <end position="281"/>
    </location>
</feature>
<dbReference type="EMBL" id="CP000527">
    <property type="protein sequence ID" value="ABM29216.1"/>
    <property type="molecule type" value="Genomic_DNA"/>
</dbReference>
<keyword evidence="2 5" id="KW-0812">Transmembrane</keyword>
<feature type="transmembrane region" description="Helical" evidence="5">
    <location>
        <begin position="321"/>
        <end position="339"/>
    </location>
</feature>
<evidence type="ECO:0000256" key="3">
    <source>
        <dbReference type="ARBA" id="ARBA00022989"/>
    </source>
</evidence>
<dbReference type="KEGG" id="dvl:Dvul_2200"/>
<keyword evidence="4 5" id="KW-0472">Membrane</keyword>
<protein>
    <recommendedName>
        <fullName evidence="5">Probable membrane transporter protein</fullName>
    </recommendedName>
</protein>
<dbReference type="HOGENOM" id="CLU_076046_0_0_7"/>
<dbReference type="Pfam" id="PF01925">
    <property type="entry name" value="TauE"/>
    <property type="match status" value="1"/>
</dbReference>
<keyword evidence="5" id="KW-1003">Cell membrane</keyword>
<dbReference type="GO" id="GO:0005886">
    <property type="term" value="C:plasma membrane"/>
    <property type="evidence" value="ECO:0007669"/>
    <property type="project" value="UniProtKB-SubCell"/>
</dbReference>
<evidence type="ECO:0000256" key="5">
    <source>
        <dbReference type="RuleBase" id="RU363041"/>
    </source>
</evidence>
<name>A0A0H3AAA4_NITV4</name>
<evidence type="ECO:0000313" key="7">
    <source>
        <dbReference type="Proteomes" id="UP000009173"/>
    </source>
</evidence>
<dbReference type="InterPro" id="IPR002781">
    <property type="entry name" value="TM_pro_TauE-like"/>
</dbReference>
<dbReference type="PANTHER" id="PTHR43483:SF3">
    <property type="entry name" value="MEMBRANE TRANSPORTER PROTEIN HI_0806-RELATED"/>
    <property type="match status" value="1"/>
</dbReference>
<dbReference type="PANTHER" id="PTHR43483">
    <property type="entry name" value="MEMBRANE TRANSPORTER PROTEIN HI_0806-RELATED"/>
    <property type="match status" value="1"/>
</dbReference>
<feature type="transmembrane region" description="Helical" evidence="5">
    <location>
        <begin position="104"/>
        <end position="125"/>
    </location>
</feature>
<evidence type="ECO:0000256" key="4">
    <source>
        <dbReference type="ARBA" id="ARBA00023136"/>
    </source>
</evidence>
<proteinExistence type="inferred from homology"/>
<feature type="transmembrane region" description="Helical" evidence="5">
    <location>
        <begin position="40"/>
        <end position="65"/>
    </location>
</feature>
<feature type="transmembrane region" description="Helical" evidence="5">
    <location>
        <begin position="137"/>
        <end position="153"/>
    </location>
</feature>
<dbReference type="AlphaFoldDB" id="A0A0H3AAA4"/>
<comment type="similarity">
    <text evidence="5">Belongs to the 4-toluene sulfonate uptake permease (TSUP) (TC 2.A.102) family.</text>
</comment>
<gene>
    <name evidence="6" type="ordered locus">Dvul_2200</name>
</gene>
<feature type="transmembrane region" description="Helical" evidence="5">
    <location>
        <begin position="293"/>
        <end position="309"/>
    </location>
</feature>
<keyword evidence="3 5" id="KW-1133">Transmembrane helix</keyword>
<evidence type="ECO:0000313" key="6">
    <source>
        <dbReference type="EMBL" id="ABM29216.1"/>
    </source>
</evidence>
<accession>A0A0H3AAA4</accession>
<evidence type="ECO:0000256" key="2">
    <source>
        <dbReference type="ARBA" id="ARBA00022692"/>
    </source>
</evidence>
<organism evidence="6 7">
    <name type="scientific">Nitratidesulfovibrio vulgaris (strain DP4)</name>
    <name type="common">Desulfovibrio vulgaris</name>
    <dbReference type="NCBI Taxonomy" id="391774"/>
    <lineage>
        <taxon>Bacteria</taxon>
        <taxon>Pseudomonadati</taxon>
        <taxon>Thermodesulfobacteriota</taxon>
        <taxon>Desulfovibrionia</taxon>
        <taxon>Desulfovibrionales</taxon>
        <taxon>Desulfovibrionaceae</taxon>
        <taxon>Nitratidesulfovibrio</taxon>
    </lineage>
</organism>
<dbReference type="Proteomes" id="UP000009173">
    <property type="component" value="Chromosome"/>
</dbReference>
<comment type="subcellular location">
    <subcellularLocation>
        <location evidence="5">Cell membrane</location>
        <topology evidence="5">Multi-pass membrane protein</topology>
    </subcellularLocation>
    <subcellularLocation>
        <location evidence="1">Membrane</location>
        <topology evidence="1">Multi-pass membrane protein</topology>
    </subcellularLocation>
</comment>
<evidence type="ECO:0000256" key="1">
    <source>
        <dbReference type="ARBA" id="ARBA00004141"/>
    </source>
</evidence>
<sequence>MTSSGLYARFTDTIHDIFVPQLIVEVPMYFPTAGIEANPLLPVCVAFVVSFFASMGGISGAFLLLPFQMSVLGYTAPSVSATNQFYNIVAIPSGVARYIREGRMVWPLVWVVVAGTLPGVLVGAFLRVRWLPDARDFKLFVGLVLLYIGFRMVRDLLRPARNGKARADERFAELAARHRAQAEALGVAPESLPTTRVVRRTWRTVEYEFYGEPHTFPVQGTFILSLVVGMIGGTYGIGGGAIIAPFLISVFGLPVHTVAGAALMGTFVTSIAGVLFYMGIAPFYPALSVSPDWMLGLMLGLGGMCGMYLGARCQKHVPARLIKWMLAVVLATTATRYVVGYFF</sequence>